<keyword evidence="2" id="KW-1185">Reference proteome</keyword>
<protein>
    <submittedName>
        <fullName evidence="1">Uncharacterized protein</fullName>
    </submittedName>
</protein>
<accession>A0A2T9YFF6</accession>
<evidence type="ECO:0000313" key="2">
    <source>
        <dbReference type="Proteomes" id="UP000245609"/>
    </source>
</evidence>
<reference evidence="1 2" key="1">
    <citation type="journal article" date="2018" name="MBio">
        <title>Comparative Genomics Reveals the Core Gene Toolbox for the Fungus-Insect Symbiosis.</title>
        <authorList>
            <person name="Wang Y."/>
            <person name="Stata M."/>
            <person name="Wang W."/>
            <person name="Stajich J.E."/>
            <person name="White M.M."/>
            <person name="Moncalvo J.M."/>
        </authorList>
    </citation>
    <scope>NUCLEOTIDE SEQUENCE [LARGE SCALE GENOMIC DNA]</scope>
    <source>
        <strain evidence="1 2">SC-DP-2</strain>
    </source>
</reference>
<dbReference type="OrthoDB" id="5626122at2759"/>
<gene>
    <name evidence="1" type="ORF">BB560_006150</name>
</gene>
<sequence>MSFACNIILSGPRIPFSTQSSYIQSDFAKRFLSVAHQISCGDATSLFNYCIFRSHQEKPIRKALVGSYIESAELPLFENIRKMHSACKSRPGTSSSVLALVSKVYTIEQLKDFGFEFSSNQYSLSRKKASDENFTQLGYERHTPVLKKKFSDKTKTKLSEILHEFSNISSSTIGSEKIKKNSSAETTTSSESLTQFSLCPHFKNTDYLYSVCFELPRIFPSKKFKLNYFMENHGKSDVGGYFGVLSRWFKEIERNRHLPSIEDLVSAFREKTQVSENIPDNSQVYHFQIYRKDAIRGLRIRAKVSSGFRNYLSFYLCDDGLMACPLSLLDPSKYFNIDFRIKVKRDIRTNKYAHDRSNSLGSDTDIMGSTSRNTQRTRMEMLRGIGVSLSI</sequence>
<dbReference type="EMBL" id="MBFS01002902">
    <property type="protein sequence ID" value="PVU91039.1"/>
    <property type="molecule type" value="Genomic_DNA"/>
</dbReference>
<dbReference type="AlphaFoldDB" id="A0A2T9YFF6"/>
<evidence type="ECO:0000313" key="1">
    <source>
        <dbReference type="EMBL" id="PVU91039.1"/>
    </source>
</evidence>
<dbReference type="Proteomes" id="UP000245609">
    <property type="component" value="Unassembled WGS sequence"/>
</dbReference>
<name>A0A2T9YFF6_9FUNG</name>
<organism evidence="1 2">
    <name type="scientific">Smittium megazygosporum</name>
    <dbReference type="NCBI Taxonomy" id="133381"/>
    <lineage>
        <taxon>Eukaryota</taxon>
        <taxon>Fungi</taxon>
        <taxon>Fungi incertae sedis</taxon>
        <taxon>Zoopagomycota</taxon>
        <taxon>Kickxellomycotina</taxon>
        <taxon>Harpellomycetes</taxon>
        <taxon>Harpellales</taxon>
        <taxon>Legeriomycetaceae</taxon>
        <taxon>Smittium</taxon>
    </lineage>
</organism>
<comment type="caution">
    <text evidence="1">The sequence shown here is derived from an EMBL/GenBank/DDBJ whole genome shotgun (WGS) entry which is preliminary data.</text>
</comment>
<proteinExistence type="predicted"/>